<evidence type="ECO:0000256" key="5">
    <source>
        <dbReference type="PROSITE-ProRule" id="PRU00335"/>
    </source>
</evidence>
<accession>V9XTV0</accession>
<dbReference type="PDB" id="8OO2">
    <property type="method" value="X-ray"/>
    <property type="resolution" value="1.85 A"/>
    <property type="chains" value="A/B=2-190"/>
</dbReference>
<dbReference type="PANTHER" id="PTHR30055">
    <property type="entry name" value="HTH-TYPE TRANSCRIPTIONAL REGULATOR RUTR"/>
    <property type="match status" value="1"/>
</dbReference>
<dbReference type="Gene3D" id="1.10.10.60">
    <property type="entry name" value="Homeodomain-like"/>
    <property type="match status" value="1"/>
</dbReference>
<dbReference type="GO" id="GO:0003700">
    <property type="term" value="F:DNA-binding transcription factor activity"/>
    <property type="evidence" value="ECO:0007669"/>
    <property type="project" value="TreeGrafter"/>
</dbReference>
<dbReference type="GO" id="GO:0000976">
    <property type="term" value="F:transcription cis-regulatory region binding"/>
    <property type="evidence" value="ECO:0007669"/>
    <property type="project" value="TreeGrafter"/>
</dbReference>
<dbReference type="SUPFAM" id="SSF48498">
    <property type="entry name" value="Tetracyclin repressor-like, C-terminal domain"/>
    <property type="match status" value="1"/>
</dbReference>
<evidence type="ECO:0007829" key="10">
    <source>
        <dbReference type="PDB" id="8OO2"/>
    </source>
</evidence>
<sequence length="190" mass="20678">MRLSPETFARAALKLLNKSGLEGVSLRKLGDELGVQGPALYAHFKNKQELLDLMAEIMLDEALAPLDAMTEVADWHWWLAERARTIRRTLLSYRDGALLHAGSRPTADGAEAIPALLRPLREAGFSDKEALTVIITIGRYTLGCVIDEQRPGEPAPQPGPGADDTFEFGLQALLAGLRARLPERVPDSAG</sequence>
<reference evidence="10" key="4">
    <citation type="journal article" date="2023" name="Angew. Chem. Int. Ed.">
        <title>Revision of the Absolute Configurations of Chelocardin and Amidochelocardin.</title>
        <authorList>
            <person name="Sikandar A."/>
            <person name="Popoff A."/>
            <person name="Jumde R.P."/>
            <person name="Mandi A."/>
            <person name="Kaur A."/>
            <person name="Elgaher W.A.M."/>
            <person name="Rosenberger L."/>
            <person name="Huttel S."/>
            <person name="Jansen R."/>
            <person name="Hunter M."/>
            <person name="Kohnke J."/>
            <person name="Hirsch A.K.H."/>
            <person name="Kurtan T."/>
            <person name="Muller R."/>
        </authorList>
    </citation>
    <scope>X-RAY CRYSTALLOGRAPHY (1.85 ANGSTROMS) OF 2-190 IN COMPLEX WITH MG(2+)</scope>
</reference>
<dbReference type="SMR" id="V9XTV0"/>
<organism evidence="7">
    <name type="scientific">Amycolatopsis sulphurea</name>
    <dbReference type="NCBI Taxonomy" id="76022"/>
    <lineage>
        <taxon>Bacteria</taxon>
        <taxon>Bacillati</taxon>
        <taxon>Actinomycetota</taxon>
        <taxon>Actinomycetes</taxon>
        <taxon>Pseudonocardiales</taxon>
        <taxon>Pseudonocardiaceae</taxon>
        <taxon>Amycolatopsis</taxon>
    </lineage>
</organism>
<evidence type="ECO:0000256" key="2">
    <source>
        <dbReference type="ARBA" id="ARBA00023015"/>
    </source>
</evidence>
<keyword evidence="9" id="KW-1185">Reference proteome</keyword>
<dbReference type="PROSITE" id="PS01081">
    <property type="entry name" value="HTH_TETR_1"/>
    <property type="match status" value="1"/>
</dbReference>
<name>V9XTV0_9PSEU</name>
<dbReference type="EMBL" id="PDJK01000002">
    <property type="protein sequence ID" value="PFG50042.1"/>
    <property type="molecule type" value="Genomic_DNA"/>
</dbReference>
<dbReference type="PROSITE" id="PS50977">
    <property type="entry name" value="HTH_TETR_2"/>
    <property type="match status" value="1"/>
</dbReference>
<reference evidence="8 9" key="2">
    <citation type="submission" date="2017-10" db="EMBL/GenBank/DDBJ databases">
        <title>Sequencing the genomes of 1000 actinobacteria strains.</title>
        <authorList>
            <person name="Klenk H.-P."/>
        </authorList>
    </citation>
    <scope>NUCLEOTIDE SEQUENCE [LARGE SCALE GENOMIC DNA]</scope>
    <source>
        <strain evidence="8 9">DSM 46092</strain>
    </source>
</reference>
<dbReference type="InterPro" id="IPR009057">
    <property type="entry name" value="Homeodomain-like_sf"/>
</dbReference>
<keyword evidence="2" id="KW-0805">Transcription regulation</keyword>
<evidence type="ECO:0000256" key="1">
    <source>
        <dbReference type="ARBA" id="ARBA00022491"/>
    </source>
</evidence>
<keyword evidence="10" id="KW-0002">3D-structure</keyword>
<feature type="binding site" evidence="10">
    <location>
        <position position="147"/>
    </location>
    <ligand>
        <name>Mg(2+)</name>
        <dbReference type="ChEBI" id="CHEBI:18420"/>
    </ligand>
</feature>
<dbReference type="PRINTS" id="PR00400">
    <property type="entry name" value="TETREPRESSOR"/>
</dbReference>
<dbReference type="Pfam" id="PF02909">
    <property type="entry name" value="TetR_C_1"/>
    <property type="match status" value="1"/>
</dbReference>
<dbReference type="InterPro" id="IPR004111">
    <property type="entry name" value="Repressor_TetR_C"/>
</dbReference>
<dbReference type="GO" id="GO:0046677">
    <property type="term" value="P:response to antibiotic"/>
    <property type="evidence" value="ECO:0007669"/>
    <property type="project" value="InterPro"/>
</dbReference>
<dbReference type="InterPro" id="IPR023772">
    <property type="entry name" value="DNA-bd_HTH_TetR-type_CS"/>
</dbReference>
<dbReference type="AlphaFoldDB" id="V9XTV0"/>
<feature type="binding site" evidence="10">
    <location>
        <position position="100"/>
    </location>
    <ligand>
        <name>Mg(2+)</name>
        <dbReference type="ChEBI" id="CHEBI:18420"/>
    </ligand>
</feature>
<reference evidence="7" key="1">
    <citation type="journal article" date="2013" name="Microbiology">
        <title>Identification of the chelocardin biosynthetic gene cluster from Amycolatopsis sulphurea: a platform for producing novel tetracycline antibiotics.</title>
        <authorList>
            <person name="Lukezic T."/>
            <person name="Lesnik U."/>
            <person name="Podgorsek A."/>
            <person name="Horvat J."/>
            <person name="Polak T."/>
            <person name="Sala M."/>
            <person name="Jenko B."/>
            <person name="Raspor P."/>
            <person name="Herron P.R."/>
            <person name="Hunter I.S."/>
            <person name="Petkovic H."/>
        </authorList>
    </citation>
    <scope>NUCLEOTIDE SEQUENCE</scope>
    <source>
        <strain evidence="7">NRRL 2822</strain>
    </source>
</reference>
<evidence type="ECO:0000313" key="9">
    <source>
        <dbReference type="Proteomes" id="UP000243542"/>
    </source>
</evidence>
<dbReference type="InterPro" id="IPR001647">
    <property type="entry name" value="HTH_TetR"/>
</dbReference>
<dbReference type="GO" id="GO:0046872">
    <property type="term" value="F:metal ion binding"/>
    <property type="evidence" value="ECO:0007669"/>
    <property type="project" value="UniProtKB-KW"/>
</dbReference>
<dbReference type="GO" id="GO:0045892">
    <property type="term" value="P:negative regulation of DNA-templated transcription"/>
    <property type="evidence" value="ECO:0007669"/>
    <property type="project" value="InterPro"/>
</dbReference>
<keyword evidence="1" id="KW-0678">Repressor</keyword>
<evidence type="ECO:0000313" key="8">
    <source>
        <dbReference type="EMBL" id="PFG50042.1"/>
    </source>
</evidence>
<feature type="domain" description="HTH tetR-type" evidence="6">
    <location>
        <begin position="2"/>
        <end position="62"/>
    </location>
</feature>
<evidence type="ECO:0000256" key="3">
    <source>
        <dbReference type="ARBA" id="ARBA00023125"/>
    </source>
</evidence>
<dbReference type="RefSeq" id="WP_098513854.1">
    <property type="nucleotide sequence ID" value="NZ_JBIAKZ010000040.1"/>
</dbReference>
<reference evidence="7" key="3">
    <citation type="journal article" date="2020" name="Microb. Cell Fact.">
        <title>Heterologous expression of the atypical tetracycline chelocardin reveals the full set of genes required for its biosynthesis.</title>
        <authorList>
            <person name="Lukezic T."/>
            <person name="Pikl S."/>
            <person name="Zaburannyi N."/>
            <person name="Remskar M."/>
            <person name="Petkovic H."/>
            <person name="Muller R."/>
        </authorList>
    </citation>
    <scope>NUCLEOTIDE SEQUENCE</scope>
    <source>
        <strain evidence="7">NRRL 2822</strain>
    </source>
</reference>
<dbReference type="SUPFAM" id="SSF46689">
    <property type="entry name" value="Homeodomain-like"/>
    <property type="match status" value="1"/>
</dbReference>
<dbReference type="PANTHER" id="PTHR30055:SF234">
    <property type="entry name" value="HTH-TYPE TRANSCRIPTIONAL REGULATOR BETI"/>
    <property type="match status" value="1"/>
</dbReference>
<dbReference type="EMBL" id="KC870000">
    <property type="protein sequence ID" value="AHD25934.1"/>
    <property type="molecule type" value="Genomic_DNA"/>
</dbReference>
<evidence type="ECO:0000259" key="6">
    <source>
        <dbReference type="PROSITE" id="PS50977"/>
    </source>
</evidence>
<dbReference type="InterPro" id="IPR036271">
    <property type="entry name" value="Tet_transcr_reg_TetR-rel_C_sf"/>
</dbReference>
<dbReference type="Gene3D" id="1.10.357.10">
    <property type="entry name" value="Tetracycline Repressor, domain 2"/>
    <property type="match status" value="1"/>
</dbReference>
<dbReference type="Proteomes" id="UP000243542">
    <property type="component" value="Unassembled WGS sequence"/>
</dbReference>
<evidence type="ECO:0000256" key="4">
    <source>
        <dbReference type="ARBA" id="ARBA00023163"/>
    </source>
</evidence>
<keyword evidence="4" id="KW-0804">Transcription</keyword>
<proteinExistence type="evidence at protein level"/>
<keyword evidence="3 5" id="KW-0238">DNA-binding</keyword>
<dbReference type="InterPro" id="IPR003012">
    <property type="entry name" value="Tet_transcr_reg_TetR"/>
</dbReference>
<keyword evidence="10" id="KW-0479">Metal-binding</keyword>
<dbReference type="InterPro" id="IPR050109">
    <property type="entry name" value="HTH-type_TetR-like_transc_reg"/>
</dbReference>
<dbReference type="Pfam" id="PF00440">
    <property type="entry name" value="TetR_N"/>
    <property type="match status" value="1"/>
</dbReference>
<feature type="DNA-binding region" description="H-T-H motif" evidence="5">
    <location>
        <begin position="25"/>
        <end position="44"/>
    </location>
</feature>
<evidence type="ECO:0000313" key="7">
    <source>
        <dbReference type="EMBL" id="AHD25934.1"/>
    </source>
</evidence>
<gene>
    <name evidence="7" type="primary">chdA</name>
    <name evidence="8" type="ORF">ATK36_5244</name>
</gene>
<protein>
    <submittedName>
        <fullName evidence="7">Putative transcriptional regulator</fullName>
    </submittedName>
    <submittedName>
        <fullName evidence="8">TetR family transcriptional regulator</fullName>
    </submittedName>
</protein>
<dbReference type="PRINTS" id="PR00455">
    <property type="entry name" value="HTHTETR"/>
</dbReference>